<dbReference type="EMBL" id="CAJJDP010000068">
    <property type="protein sequence ID" value="CAD8177773.1"/>
    <property type="molecule type" value="Genomic_DNA"/>
</dbReference>
<gene>
    <name evidence="2" type="ORF">POCTA_138.1.T0690227</name>
</gene>
<keyword evidence="3" id="KW-1185">Reference proteome</keyword>
<dbReference type="PANTHER" id="PTHR38934:SF6">
    <property type="entry name" value="CHROMOSOME UNDETERMINED SCAFFOLD_176, WHOLE GENOME SHOTGUN SEQUENCE"/>
    <property type="match status" value="1"/>
</dbReference>
<feature type="transmembrane region" description="Helical" evidence="1">
    <location>
        <begin position="36"/>
        <end position="57"/>
    </location>
</feature>
<keyword evidence="1" id="KW-0812">Transmembrane</keyword>
<comment type="caution">
    <text evidence="2">The sequence shown here is derived from an EMBL/GenBank/DDBJ whole genome shotgun (WGS) entry which is preliminary data.</text>
</comment>
<organism evidence="2 3">
    <name type="scientific">Paramecium octaurelia</name>
    <dbReference type="NCBI Taxonomy" id="43137"/>
    <lineage>
        <taxon>Eukaryota</taxon>
        <taxon>Sar</taxon>
        <taxon>Alveolata</taxon>
        <taxon>Ciliophora</taxon>
        <taxon>Intramacronucleata</taxon>
        <taxon>Oligohymenophorea</taxon>
        <taxon>Peniculida</taxon>
        <taxon>Parameciidae</taxon>
        <taxon>Paramecium</taxon>
    </lineage>
</organism>
<evidence type="ECO:0000313" key="2">
    <source>
        <dbReference type="EMBL" id="CAD8177773.1"/>
    </source>
</evidence>
<evidence type="ECO:0000313" key="3">
    <source>
        <dbReference type="Proteomes" id="UP000683925"/>
    </source>
</evidence>
<name>A0A8S1VMF3_PAROT</name>
<dbReference type="PANTHER" id="PTHR38934">
    <property type="entry name" value="HYPHALLY REGULATED CELL WALL PROTEIN 1"/>
    <property type="match status" value="1"/>
</dbReference>
<reference evidence="2" key="1">
    <citation type="submission" date="2021-01" db="EMBL/GenBank/DDBJ databases">
        <authorList>
            <consortium name="Genoscope - CEA"/>
            <person name="William W."/>
        </authorList>
    </citation>
    <scope>NUCLEOTIDE SEQUENCE</scope>
</reference>
<dbReference type="OrthoDB" id="320295at2759"/>
<dbReference type="OMA" id="CHEETYA"/>
<feature type="transmembrane region" description="Helical" evidence="1">
    <location>
        <begin position="77"/>
        <end position="103"/>
    </location>
</feature>
<dbReference type="Proteomes" id="UP000683925">
    <property type="component" value="Unassembled WGS sequence"/>
</dbReference>
<keyword evidence="1" id="KW-1133">Transmembrane helix</keyword>
<proteinExistence type="predicted"/>
<protein>
    <recommendedName>
        <fullName evidence="4">Transmembrane protein</fullName>
    </recommendedName>
</protein>
<evidence type="ECO:0008006" key="4">
    <source>
        <dbReference type="Google" id="ProtNLM"/>
    </source>
</evidence>
<feature type="transmembrane region" description="Helical" evidence="1">
    <location>
        <begin position="158"/>
        <end position="185"/>
    </location>
</feature>
<accession>A0A8S1VMF3</accession>
<dbReference type="AlphaFoldDB" id="A0A8S1VMF3"/>
<feature type="transmembrane region" description="Helical" evidence="1">
    <location>
        <begin position="124"/>
        <end position="146"/>
    </location>
</feature>
<keyword evidence="1" id="KW-0472">Membrane</keyword>
<sequence length="204" mass="24006">MSFQGLQKALLLNGWDMIFKTLLYTRCIQTKSYIDIVQLIMVCIILLLYFQILLTFMKCNQQFSTVSKNQRFEILSFGRQFFFLLVLIYIQHMPVLQLGLVLLTSLLQTISLQKYRCTLNKKSYIVQMVVEKSVTIFTLSSFVYISKFNNYIYQEKKIILGWIQAMILSTGIIIELISICIESILKFKLMRRKKSVTQKSQLFI</sequence>
<evidence type="ECO:0000256" key="1">
    <source>
        <dbReference type="SAM" id="Phobius"/>
    </source>
</evidence>